<dbReference type="EMBL" id="FSHM01000008">
    <property type="protein sequence ID" value="SIB76100.1"/>
    <property type="molecule type" value="Genomic_DNA"/>
</dbReference>
<feature type="compositionally biased region" description="Basic and acidic residues" evidence="1">
    <location>
        <begin position="105"/>
        <end position="120"/>
    </location>
</feature>
<protein>
    <recommendedName>
        <fullName evidence="4">FHA domain-containing protein</fullName>
    </recommendedName>
</protein>
<accession>A0AB38D598</accession>
<comment type="caution">
    <text evidence="2">The sequence shown here is derived from an EMBL/GenBank/DDBJ whole genome shotgun (WGS) entry which is preliminary data.</text>
</comment>
<gene>
    <name evidence="2" type="ORF">SAMEA2070301_04463</name>
</gene>
<organism evidence="2 3">
    <name type="scientific">Mycobacteroides abscessus subsp. abscessus</name>
    <dbReference type="NCBI Taxonomy" id="1185650"/>
    <lineage>
        <taxon>Bacteria</taxon>
        <taxon>Bacillati</taxon>
        <taxon>Actinomycetota</taxon>
        <taxon>Actinomycetes</taxon>
        <taxon>Mycobacteriales</taxon>
        <taxon>Mycobacteriaceae</taxon>
        <taxon>Mycobacteroides</taxon>
        <taxon>Mycobacteroides abscessus</taxon>
    </lineage>
</organism>
<name>A0AB38D598_9MYCO</name>
<feature type="region of interest" description="Disordered" evidence="1">
    <location>
        <begin position="162"/>
        <end position="187"/>
    </location>
</feature>
<evidence type="ECO:0000313" key="2">
    <source>
        <dbReference type="EMBL" id="SIB76100.1"/>
    </source>
</evidence>
<dbReference type="Proteomes" id="UP000185210">
    <property type="component" value="Unassembled WGS sequence"/>
</dbReference>
<evidence type="ECO:0000256" key="1">
    <source>
        <dbReference type="SAM" id="MobiDB-lite"/>
    </source>
</evidence>
<sequence>MNRGPIEEPRDRAHVVAGALTGLSNGGEGSPKIVAVSGGHMSRRHLTVQIMSTDRRKWEAADDRDTASRTVRRVPELSLASRADRHSLSSQGEVLEAELGTAELNGREPMRQEKVVRTGRSDQPQLDQRREPHGAKQRMAPLVREHQRGAIQTTSALRAALYDSPGDQSVDDFTPNDTEDTDRERDTVSNRWDAALAAWVRRHPSRMWSDELKGNVVYLIQRDFERRHPSAS</sequence>
<feature type="region of interest" description="Disordered" evidence="1">
    <location>
        <begin position="82"/>
        <end position="146"/>
    </location>
</feature>
<proteinExistence type="predicted"/>
<evidence type="ECO:0008006" key="4">
    <source>
        <dbReference type="Google" id="ProtNLM"/>
    </source>
</evidence>
<evidence type="ECO:0000313" key="3">
    <source>
        <dbReference type="Proteomes" id="UP000185210"/>
    </source>
</evidence>
<reference evidence="2 3" key="1">
    <citation type="submission" date="2016-11" db="EMBL/GenBank/DDBJ databases">
        <authorList>
            <consortium name="Pathogen Informatics"/>
        </authorList>
    </citation>
    <scope>NUCLEOTIDE SEQUENCE [LARGE SCALE GENOMIC DNA]</scope>
    <source>
        <strain evidence="2 3">104</strain>
    </source>
</reference>
<dbReference type="AlphaFoldDB" id="A0AB38D598"/>